<dbReference type="VEuPathDB" id="TriTrypDB:LdBPK_340390.1"/>
<keyword evidence="5 9" id="KW-0653">Protein transport</keyword>
<proteinExistence type="inferred from homology"/>
<dbReference type="PANTHER" id="PTHR21506">
    <property type="entry name" value="COMPONENT OF OLIGOMERIC GOLGI COMPLEX 6"/>
    <property type="match status" value="1"/>
</dbReference>
<sequence length="1150" mass="121890">MSAHGTGAGAAMPLSVPSSWGGPGPSSQEAANVRPSLAVPEKQSAAAGVTDGFAPAAAAKTSHAPPSLPTPSVLAQPQPPSAAVRPTDAEPPSSAAPASAFSTSAKSNATQRKVAKLLDITTSSEIKDLASYVDNILPGYFYSLGDSEKDESSSAEVVAANGHRSTPAPSSAASSHSNNNKTITSTALRSALDHRTIDVHKSFLQEFTAVYQSYQRVAAQVNELQSKCSSLEDTLNTTAGRPSREVEDFFYQIQAYQAELQLVRSHDKEVDEFRKQHHFGAAEQQVLEEGAVDMNFLNVLERARQVHQRSSELMQSQEYHQGALAVMESTYGAITRATEKIARHLLSTAGSGEGRSAGVAASAAAGGAGSIAADVPEVTGFQLRCVRLLYEESPSLHEKFLDEVARLRRASVLRRYFHLLTTGSANTSTGLYQSGGQPSAYDGGVGSRHGSSEAGMGARPLEAELNNPTYFFSSLCAWLHQTIAEEQDFIHNFFVSDEPEVGQGGRRSHATTAAPSSACLQAGSDAARAARDTARQQALLEGVFGGVCKHIRAALDNVLERLGRTAAVLGAATCSSEGEGRASGCGSIALSGSADALAPRKGPRGLTGGLTRLFMAATGRSPIAAFRGAGHDESNALLQRYAGVTTRAQQEAVASSMLRPPLQGIQTCVTLVQLFEYYTATTFAPLLGEDSALTRLIRKTAPQKTRELFQRLLHVLTAHLLDSTAGIIGRTATLRRLASSHALKQAADGDDAQGVSPLAAERRAVTKTGPSTFVLDFLVTFTYGNDANSLGGAPNGSESALLNDSESDIYMSFSSLSAAAATTRFRQANDGQLLHHSAHDLRRVLSQLILPPSPEVAAYCAVVHSVLQDTARQVELLGAIAEQQRAAVAQGHRSSGPAAASDAGVAALATHTEVTFFVQEMLQSLLKAARSVEADGPLRTNLDDPCRAIVEYNVLYQLRDVLEQHAAVLGVLFKGSDAQGQEAERTLDSIRMECSTTMTALRQRLVSAWTTAVELFYFPVSTEAVVAAMSSAAAAEANEKRLITVKKDVRRVLKQFVNVYNTIASLGHLPEPVPLLLALAGGDDVCEEVRRKVTLSIVEDVYTAEFKMLSSLPPTEELVAVQTEMAPQNLLKLVDFSSSAPAATSQPLSS</sequence>
<comment type="subunit">
    <text evidence="9">Component of the conserved oligomeric Golgi complex.</text>
</comment>
<comment type="subcellular location">
    <subcellularLocation>
        <location evidence="1 9">Golgi apparatus membrane</location>
        <topology evidence="1 9">Peripheral membrane protein</topology>
    </subcellularLocation>
</comment>
<evidence type="ECO:0000313" key="13">
    <source>
        <dbReference type="EMBL" id="TPP39952.1"/>
    </source>
</evidence>
<reference evidence="14" key="1">
    <citation type="submission" date="2019-02" db="EMBL/GenBank/DDBJ databases">
        <title>FDA dAtabase for Regulatory Grade micrObial Sequences (FDA-ARGOS): Supporting development and validation of Infectious Disease Dx tests.</title>
        <authorList>
            <person name="Duncan R."/>
            <person name="Fisher C."/>
            <person name="Tallon L."/>
            <person name="Sadzewicz L."/>
            <person name="Sengamalay N."/>
            <person name="Ott S."/>
            <person name="Godinez A."/>
            <person name="Nagaraj S."/>
            <person name="Vavikolanu K."/>
            <person name="Nadendla S."/>
            <person name="Aluvathingal J."/>
            <person name="Sichtig H."/>
        </authorList>
    </citation>
    <scope>NUCLEOTIDE SEQUENCE [LARGE SCALE GENOMIC DNA]</scope>
    <source>
        <strain evidence="14">FDAARGOS_361</strain>
    </source>
</reference>
<dbReference type="VEuPathDB" id="TriTrypDB:LdCL_340009000"/>
<feature type="domain" description="Conserved Oligomeric Golgi complex subunit 6 C-terminal" evidence="12">
    <location>
        <begin position="323"/>
        <end position="560"/>
    </location>
</feature>
<organism evidence="13 14">
    <name type="scientific">Leishmania donovani</name>
    <dbReference type="NCBI Taxonomy" id="5661"/>
    <lineage>
        <taxon>Eukaryota</taxon>
        <taxon>Discoba</taxon>
        <taxon>Euglenozoa</taxon>
        <taxon>Kinetoplastea</taxon>
        <taxon>Metakinetoplastina</taxon>
        <taxon>Trypanosomatida</taxon>
        <taxon>Trypanosomatidae</taxon>
        <taxon>Leishmaniinae</taxon>
        <taxon>Leishmania</taxon>
    </lineage>
</organism>
<feature type="region of interest" description="Disordered" evidence="10">
    <location>
        <begin position="1"/>
        <end position="108"/>
    </location>
</feature>
<evidence type="ECO:0000256" key="7">
    <source>
        <dbReference type="ARBA" id="ARBA00023136"/>
    </source>
</evidence>
<feature type="domain" description="Conserved oligomeric complex COG6 N-terminal" evidence="11">
    <location>
        <begin position="177"/>
        <end position="289"/>
    </location>
</feature>
<evidence type="ECO:0000259" key="12">
    <source>
        <dbReference type="Pfam" id="PF20653"/>
    </source>
</evidence>
<comment type="function">
    <text evidence="9">Required for normal Golgi function.</text>
</comment>
<evidence type="ECO:0000256" key="8">
    <source>
        <dbReference type="ARBA" id="ARBA00031348"/>
    </source>
</evidence>
<evidence type="ECO:0000313" key="14">
    <source>
        <dbReference type="Proteomes" id="UP000318447"/>
    </source>
</evidence>
<evidence type="ECO:0000256" key="10">
    <source>
        <dbReference type="SAM" id="MobiDB-lite"/>
    </source>
</evidence>
<keyword evidence="4 9" id="KW-0813">Transport</keyword>
<dbReference type="InterPro" id="IPR048369">
    <property type="entry name" value="COG6_C"/>
</dbReference>
<accession>A0A504WTB5</accession>
<dbReference type="Proteomes" id="UP000318447">
    <property type="component" value="Unassembled WGS sequence"/>
</dbReference>
<dbReference type="GO" id="GO:0017119">
    <property type="term" value="C:Golgi transport complex"/>
    <property type="evidence" value="ECO:0007669"/>
    <property type="project" value="UniProtKB-UniRule"/>
</dbReference>
<comment type="similarity">
    <text evidence="2 9">Belongs to the COG6 family.</text>
</comment>
<keyword evidence="6 9" id="KW-0333">Golgi apparatus</keyword>
<dbReference type="EMBL" id="RHLC01000004">
    <property type="protein sequence ID" value="TPP39952.1"/>
    <property type="molecule type" value="Genomic_DNA"/>
</dbReference>
<evidence type="ECO:0000256" key="3">
    <source>
        <dbReference type="ARBA" id="ARBA00020973"/>
    </source>
</evidence>
<evidence type="ECO:0000256" key="5">
    <source>
        <dbReference type="ARBA" id="ARBA00022927"/>
    </source>
</evidence>
<dbReference type="GO" id="GO:0015031">
    <property type="term" value="P:protein transport"/>
    <property type="evidence" value="ECO:0007669"/>
    <property type="project" value="UniProtKB-KW"/>
</dbReference>
<dbReference type="InterPro" id="IPR010490">
    <property type="entry name" value="COG6"/>
</dbReference>
<evidence type="ECO:0000256" key="4">
    <source>
        <dbReference type="ARBA" id="ARBA00022448"/>
    </source>
</evidence>
<dbReference type="GO" id="GO:0006891">
    <property type="term" value="P:intra-Golgi vesicle-mediated transport"/>
    <property type="evidence" value="ECO:0007669"/>
    <property type="project" value="UniProtKB-UniRule"/>
</dbReference>
<feature type="region of interest" description="Disordered" evidence="10">
    <location>
        <begin position="153"/>
        <end position="180"/>
    </location>
</feature>
<evidence type="ECO:0000259" key="11">
    <source>
        <dbReference type="Pfam" id="PF06419"/>
    </source>
</evidence>
<keyword evidence="7 9" id="KW-0472">Membrane</keyword>
<gene>
    <name evidence="13" type="ORF">CGC21_25530</name>
</gene>
<evidence type="ECO:0000256" key="2">
    <source>
        <dbReference type="ARBA" id="ARBA00011023"/>
    </source>
</evidence>
<comment type="caution">
    <text evidence="13">The sequence shown here is derived from an EMBL/GenBank/DDBJ whole genome shotgun (WGS) entry which is preliminary data.</text>
</comment>
<protein>
    <recommendedName>
        <fullName evidence="3 9">Conserved oligomeric Golgi complex subunit 6</fullName>
        <shortName evidence="9">COG complex subunit 6</shortName>
    </recommendedName>
    <alternativeName>
        <fullName evidence="8 9">Component of oligomeric Golgi complex 6</fullName>
    </alternativeName>
</protein>
<dbReference type="AlphaFoldDB" id="A0A504WTB5"/>
<dbReference type="Pfam" id="PF06419">
    <property type="entry name" value="COG6_N"/>
    <property type="match status" value="1"/>
</dbReference>
<dbReference type="Pfam" id="PF20653">
    <property type="entry name" value="COG6_C"/>
    <property type="match status" value="1"/>
</dbReference>
<feature type="compositionally biased region" description="Low complexity" evidence="10">
    <location>
        <begin position="54"/>
        <end position="65"/>
    </location>
</feature>
<dbReference type="PANTHER" id="PTHR21506:SF0">
    <property type="entry name" value="CONSERVED OLIGOMERIC GOLGI COMPLEX SUBUNIT 6"/>
    <property type="match status" value="1"/>
</dbReference>
<name>A0A504WTB5_LEIDO</name>
<evidence type="ECO:0000256" key="6">
    <source>
        <dbReference type="ARBA" id="ARBA00023034"/>
    </source>
</evidence>
<evidence type="ECO:0000256" key="9">
    <source>
        <dbReference type="RuleBase" id="RU365075"/>
    </source>
</evidence>
<dbReference type="SMART" id="SM01087">
    <property type="entry name" value="COG6"/>
    <property type="match status" value="1"/>
</dbReference>
<feature type="compositionally biased region" description="Low complexity" evidence="10">
    <location>
        <begin position="165"/>
        <end position="180"/>
    </location>
</feature>
<dbReference type="VEuPathDB" id="TriTrypDB:LDHU3_34.0560"/>
<feature type="compositionally biased region" description="Low complexity" evidence="10">
    <location>
        <begin position="90"/>
        <end position="107"/>
    </location>
</feature>
<evidence type="ECO:0000256" key="1">
    <source>
        <dbReference type="ARBA" id="ARBA00004395"/>
    </source>
</evidence>
<dbReference type="InterPro" id="IPR048368">
    <property type="entry name" value="COG6_N"/>
</dbReference>
<dbReference type="GO" id="GO:0000139">
    <property type="term" value="C:Golgi membrane"/>
    <property type="evidence" value="ECO:0007669"/>
    <property type="project" value="UniProtKB-SubCell"/>
</dbReference>